<evidence type="ECO:0000313" key="3">
    <source>
        <dbReference type="Proteomes" id="UP001165343"/>
    </source>
</evidence>
<feature type="transmembrane region" description="Helical" evidence="1">
    <location>
        <begin position="99"/>
        <end position="116"/>
    </location>
</feature>
<organism evidence="2 3">
    <name type="scientific">Sphingomonas anseongensis</name>
    <dbReference type="NCBI Taxonomy" id="2908207"/>
    <lineage>
        <taxon>Bacteria</taxon>
        <taxon>Pseudomonadati</taxon>
        <taxon>Pseudomonadota</taxon>
        <taxon>Alphaproteobacteria</taxon>
        <taxon>Sphingomonadales</taxon>
        <taxon>Sphingomonadaceae</taxon>
        <taxon>Sphingomonas</taxon>
    </lineage>
</organism>
<evidence type="ECO:0000256" key="1">
    <source>
        <dbReference type="SAM" id="Phobius"/>
    </source>
</evidence>
<protein>
    <submittedName>
        <fullName evidence="2">Uncharacterized protein</fullName>
    </submittedName>
</protein>
<sequence length="135" mass="14547">MEKRPLSLTIIAWVLVILALLGLAGIVMATTSAELAAKMAEQSNMPLPFQQAWTAIGAIVTLVVAYGIWKGQPWSRVLYVAWGVIGIVVGYLVGSPGYGMILGVVILVVISAFLFTNRANEWFNASGLALKRDTR</sequence>
<feature type="transmembrane region" description="Helical" evidence="1">
    <location>
        <begin position="52"/>
        <end position="69"/>
    </location>
</feature>
<keyword evidence="1" id="KW-0472">Membrane</keyword>
<dbReference type="Proteomes" id="UP001165343">
    <property type="component" value="Unassembled WGS sequence"/>
</dbReference>
<evidence type="ECO:0000313" key="2">
    <source>
        <dbReference type="EMBL" id="MCL6679072.1"/>
    </source>
</evidence>
<accession>A0ABT0RFK9</accession>
<proteinExistence type="predicted"/>
<keyword evidence="3" id="KW-1185">Reference proteome</keyword>
<keyword evidence="1" id="KW-0812">Transmembrane</keyword>
<dbReference type="RefSeq" id="WP_249867993.1">
    <property type="nucleotide sequence ID" value="NZ_JAMGBC010000001.1"/>
</dbReference>
<name>A0ABT0RFK9_9SPHN</name>
<dbReference type="EMBL" id="JAMGBC010000001">
    <property type="protein sequence ID" value="MCL6679072.1"/>
    <property type="molecule type" value="Genomic_DNA"/>
</dbReference>
<keyword evidence="1" id="KW-1133">Transmembrane helix</keyword>
<gene>
    <name evidence="2" type="ORF">LZ519_07045</name>
</gene>
<feature type="transmembrane region" description="Helical" evidence="1">
    <location>
        <begin position="76"/>
        <end position="93"/>
    </location>
</feature>
<reference evidence="2" key="1">
    <citation type="submission" date="2022-05" db="EMBL/GenBank/DDBJ databases">
        <authorList>
            <person name="Jo J.-H."/>
            <person name="Im W.-T."/>
        </authorList>
    </citation>
    <scope>NUCLEOTIDE SEQUENCE</scope>
    <source>
        <strain evidence="2">RG327</strain>
    </source>
</reference>
<comment type="caution">
    <text evidence="2">The sequence shown here is derived from an EMBL/GenBank/DDBJ whole genome shotgun (WGS) entry which is preliminary data.</text>
</comment>